<accession>A0A646K947</accession>
<evidence type="ECO:0000313" key="4">
    <source>
        <dbReference type="EMBL" id="MQS98674.1"/>
    </source>
</evidence>
<dbReference type="InterPro" id="IPR001031">
    <property type="entry name" value="Thioesterase"/>
</dbReference>
<dbReference type="Pfam" id="PF00975">
    <property type="entry name" value="Thioesterase"/>
    <property type="match status" value="1"/>
</dbReference>
<feature type="region of interest" description="Disordered" evidence="2">
    <location>
        <begin position="1"/>
        <end position="21"/>
    </location>
</feature>
<dbReference type="EMBL" id="VCLA01000002">
    <property type="protein sequence ID" value="MQS98674.1"/>
    <property type="molecule type" value="Genomic_DNA"/>
</dbReference>
<dbReference type="AlphaFoldDB" id="A0A646K947"/>
<name>A0A646K947_STRJU</name>
<organism evidence="4 5">
    <name type="scientific">Streptomyces jumonjinensis</name>
    <dbReference type="NCBI Taxonomy" id="1945"/>
    <lineage>
        <taxon>Bacteria</taxon>
        <taxon>Bacillati</taxon>
        <taxon>Actinomycetota</taxon>
        <taxon>Actinomycetes</taxon>
        <taxon>Kitasatosporales</taxon>
        <taxon>Streptomycetaceae</taxon>
        <taxon>Streptomyces</taxon>
    </lineage>
</organism>
<dbReference type="PANTHER" id="PTHR11487:SF0">
    <property type="entry name" value="S-ACYL FATTY ACID SYNTHASE THIOESTERASE, MEDIUM CHAIN"/>
    <property type="match status" value="1"/>
</dbReference>
<comment type="similarity">
    <text evidence="1">Belongs to the thioesterase family.</text>
</comment>
<evidence type="ECO:0000256" key="2">
    <source>
        <dbReference type="SAM" id="MobiDB-lite"/>
    </source>
</evidence>
<dbReference type="GO" id="GO:0008610">
    <property type="term" value="P:lipid biosynthetic process"/>
    <property type="evidence" value="ECO:0007669"/>
    <property type="project" value="TreeGrafter"/>
</dbReference>
<dbReference type="PANTHER" id="PTHR11487">
    <property type="entry name" value="THIOESTERASE"/>
    <property type="match status" value="1"/>
</dbReference>
<evidence type="ECO:0000259" key="3">
    <source>
        <dbReference type="Pfam" id="PF00975"/>
    </source>
</evidence>
<sequence>MQGATVDSFRQSDRRRPVGPAVRHGEQWGRCAVTKLVCLHHAGGNASLFRPWGRHAPAGLEVVPVTIPVCRESGRRLHRSTEDLIPALAAEIEPHTHGDFVLFGKSMGGLLAYLLARHFEQCGERRPKALAVAAFGAPHMPWGGFVAEGAEGAEDDEDALLARLRSIGGIPDWLVQHPAWVRPFLGLLRDDTRMCAEYRHQPQGRPLSVPVRVFAGDHDPLVPRDAFAGWKELGDDVDVRFIPGGHYLVSQDFGLLRQAIFSLSLCDPSPACKIPAVN</sequence>
<dbReference type="Proteomes" id="UP000419138">
    <property type="component" value="Unassembled WGS sequence"/>
</dbReference>
<proteinExistence type="inferred from homology"/>
<keyword evidence="5" id="KW-1185">Reference proteome</keyword>
<evidence type="ECO:0000313" key="5">
    <source>
        <dbReference type="Proteomes" id="UP000419138"/>
    </source>
</evidence>
<protein>
    <submittedName>
        <fullName evidence="4">Thioesterase</fullName>
    </submittedName>
</protein>
<comment type="caution">
    <text evidence="4">The sequence shown here is derived from an EMBL/GenBank/DDBJ whole genome shotgun (WGS) entry which is preliminary data.</text>
</comment>
<dbReference type="InterPro" id="IPR012223">
    <property type="entry name" value="TEII"/>
</dbReference>
<dbReference type="OrthoDB" id="8480037at2"/>
<dbReference type="Gene3D" id="3.40.50.1820">
    <property type="entry name" value="alpha/beta hydrolase"/>
    <property type="match status" value="1"/>
</dbReference>
<feature type="domain" description="Thioesterase" evidence="3">
    <location>
        <begin position="35"/>
        <end position="250"/>
    </location>
</feature>
<evidence type="ECO:0000256" key="1">
    <source>
        <dbReference type="ARBA" id="ARBA00007169"/>
    </source>
</evidence>
<reference evidence="4 5" key="1">
    <citation type="submission" date="2019-05" db="EMBL/GenBank/DDBJ databases">
        <title>Comparative genomics and metabolomics analyses of clavulanic acid producing Streptomyces species provides insight into specialized metabolism and evolution of beta-lactam biosynthetic gene clusters.</title>
        <authorList>
            <person name="Moore M.A."/>
            <person name="Cruz-Morales P."/>
            <person name="Barona Gomez F."/>
            <person name="Kapil T."/>
        </authorList>
    </citation>
    <scope>NUCLEOTIDE SEQUENCE [LARGE SCALE GENOMIC DNA]</scope>
    <source>
        <strain evidence="4 5">NRRL 5741</strain>
    </source>
</reference>
<dbReference type="SUPFAM" id="SSF53474">
    <property type="entry name" value="alpha/beta-Hydrolases"/>
    <property type="match status" value="1"/>
</dbReference>
<gene>
    <name evidence="4" type="ORF">FF041_00190</name>
</gene>
<dbReference type="InterPro" id="IPR029058">
    <property type="entry name" value="AB_hydrolase_fold"/>
</dbReference>